<reference evidence="2" key="1">
    <citation type="journal article" date="2024" name="Proc. Natl. Acad. Sci. U.S.A.">
        <title>Extraordinary preservation of gene collinearity over three hundred million years revealed in homosporous lycophytes.</title>
        <authorList>
            <person name="Li C."/>
            <person name="Wickell D."/>
            <person name="Kuo L.Y."/>
            <person name="Chen X."/>
            <person name="Nie B."/>
            <person name="Liao X."/>
            <person name="Peng D."/>
            <person name="Ji J."/>
            <person name="Jenkins J."/>
            <person name="Williams M."/>
            <person name="Shu S."/>
            <person name="Plott C."/>
            <person name="Barry K."/>
            <person name="Rajasekar S."/>
            <person name="Grimwood J."/>
            <person name="Han X."/>
            <person name="Sun S."/>
            <person name="Hou Z."/>
            <person name="He W."/>
            <person name="Dai G."/>
            <person name="Sun C."/>
            <person name="Schmutz J."/>
            <person name="Leebens-Mack J.H."/>
            <person name="Li F.W."/>
            <person name="Wang L."/>
        </authorList>
    </citation>
    <scope>NUCLEOTIDE SEQUENCE [LARGE SCALE GENOMIC DNA]</scope>
    <source>
        <strain evidence="2">cv. PW_Plant_1</strain>
    </source>
</reference>
<keyword evidence="2" id="KW-1185">Reference proteome</keyword>
<sequence length="401" mass="44111">MEYYPGTGRNHLFVPGPSNIPEKVQQAMARNNEDHRSPAFPKFSKSLLEDVKQIFKSKISTSFIFPSTGTGAWEISLTNTLSPGDKILTFRSGQFGVLWIRMMQRLKLDVDVVDSEWGTGVDLGILKKKLDEDSDFAIKALCIIHNETSTGVTNDLAAIRGILDAYKHPALLLVDGISSIGALDFRMDEWKVDVAITGSQKALGLPTGLGIVCASPKAIEASKTSKSIRAYFDWADYLEFYKVGSYWPYTPSGQLLYGLRAALDLILEEGVDNVIKRHHRLGHATRLAVRAWGLQLCTKKEEWYSDTVTAVRVPSHINSGDVVRLAWKKYDLSLGVGLNEVAGKVFRIGHLGFINELQVLAALVGVEMTLRDVGYPVKLGSGVAAAAAYLQHSTPFIASRL</sequence>
<accession>A0ACC2DV71</accession>
<dbReference type="Proteomes" id="UP001162992">
    <property type="component" value="Chromosome 4"/>
</dbReference>
<evidence type="ECO:0000313" key="2">
    <source>
        <dbReference type="Proteomes" id="UP001162992"/>
    </source>
</evidence>
<comment type="caution">
    <text evidence="1">The sequence shown here is derived from an EMBL/GenBank/DDBJ whole genome shotgun (WGS) entry which is preliminary data.</text>
</comment>
<evidence type="ECO:0000313" key="1">
    <source>
        <dbReference type="EMBL" id="KAJ7558023.1"/>
    </source>
</evidence>
<protein>
    <submittedName>
        <fullName evidence="1">Uncharacterized protein</fullName>
    </submittedName>
</protein>
<organism evidence="1 2">
    <name type="scientific">Diphasiastrum complanatum</name>
    <name type="common">Issler's clubmoss</name>
    <name type="synonym">Lycopodium complanatum</name>
    <dbReference type="NCBI Taxonomy" id="34168"/>
    <lineage>
        <taxon>Eukaryota</taxon>
        <taxon>Viridiplantae</taxon>
        <taxon>Streptophyta</taxon>
        <taxon>Embryophyta</taxon>
        <taxon>Tracheophyta</taxon>
        <taxon>Lycopodiopsida</taxon>
        <taxon>Lycopodiales</taxon>
        <taxon>Lycopodiaceae</taxon>
        <taxon>Lycopodioideae</taxon>
        <taxon>Diphasiastrum</taxon>
    </lineage>
</organism>
<name>A0ACC2DV71_DIPCM</name>
<proteinExistence type="predicted"/>
<gene>
    <name evidence="1" type="ORF">O6H91_04G022100</name>
</gene>
<dbReference type="EMBL" id="CM055095">
    <property type="protein sequence ID" value="KAJ7558023.1"/>
    <property type="molecule type" value="Genomic_DNA"/>
</dbReference>